<evidence type="ECO:0000256" key="3">
    <source>
        <dbReference type="ARBA" id="ARBA00022692"/>
    </source>
</evidence>
<keyword evidence="4 6" id="KW-1133">Transmembrane helix</keyword>
<evidence type="ECO:0000256" key="6">
    <source>
        <dbReference type="SAM" id="Phobius"/>
    </source>
</evidence>
<dbReference type="PANTHER" id="PTHR10926">
    <property type="entry name" value="CELL CYCLE CONTROL PROTEIN 50"/>
    <property type="match status" value="1"/>
</dbReference>
<keyword evidence="5 6" id="KW-0472">Membrane</keyword>
<evidence type="ECO:0000256" key="5">
    <source>
        <dbReference type="ARBA" id="ARBA00023136"/>
    </source>
</evidence>
<comment type="caution">
    <text evidence="7">The sequence shown here is derived from an EMBL/GenBank/DDBJ whole genome shotgun (WGS) entry which is preliminary data.</text>
</comment>
<reference evidence="7 8" key="1">
    <citation type="submission" date="2020-06" db="EMBL/GenBank/DDBJ databases">
        <title>Transcriptomic and genomic resources for Thalictrum thalictroides and T. hernandezii: Facilitating candidate gene discovery in an emerging model plant lineage.</title>
        <authorList>
            <person name="Arias T."/>
            <person name="Riano-Pachon D.M."/>
            <person name="Di Stilio V.S."/>
        </authorList>
    </citation>
    <scope>NUCLEOTIDE SEQUENCE [LARGE SCALE GENOMIC DNA]</scope>
    <source>
        <strain evidence="8">cv. WT478/WT964</strain>
        <tissue evidence="7">Leaves</tissue>
    </source>
</reference>
<dbReference type="InterPro" id="IPR005045">
    <property type="entry name" value="CDC50/LEM3_fam"/>
</dbReference>
<name>A0A7J6UX65_THATH</name>
<accession>A0A7J6UX65</accession>
<dbReference type="OrthoDB" id="340608at2759"/>
<evidence type="ECO:0000313" key="8">
    <source>
        <dbReference type="Proteomes" id="UP000554482"/>
    </source>
</evidence>
<evidence type="ECO:0000256" key="4">
    <source>
        <dbReference type="ARBA" id="ARBA00022989"/>
    </source>
</evidence>
<comment type="similarity">
    <text evidence="2">Belongs to the CDC50/LEM3 family.</text>
</comment>
<keyword evidence="8" id="KW-1185">Reference proteome</keyword>
<protein>
    <submittedName>
        <fullName evidence="7">Ala-interacting subunit</fullName>
    </submittedName>
</protein>
<organism evidence="7 8">
    <name type="scientific">Thalictrum thalictroides</name>
    <name type="common">Rue-anemone</name>
    <name type="synonym">Anemone thalictroides</name>
    <dbReference type="NCBI Taxonomy" id="46969"/>
    <lineage>
        <taxon>Eukaryota</taxon>
        <taxon>Viridiplantae</taxon>
        <taxon>Streptophyta</taxon>
        <taxon>Embryophyta</taxon>
        <taxon>Tracheophyta</taxon>
        <taxon>Spermatophyta</taxon>
        <taxon>Magnoliopsida</taxon>
        <taxon>Ranunculales</taxon>
        <taxon>Ranunculaceae</taxon>
        <taxon>Thalictroideae</taxon>
        <taxon>Thalictrum</taxon>
    </lineage>
</organism>
<dbReference type="GO" id="GO:0005886">
    <property type="term" value="C:plasma membrane"/>
    <property type="evidence" value="ECO:0007669"/>
    <property type="project" value="TreeGrafter"/>
</dbReference>
<feature type="transmembrane region" description="Helical" evidence="6">
    <location>
        <begin position="20"/>
        <end position="39"/>
    </location>
</feature>
<dbReference type="EMBL" id="JABWDY010041861">
    <property type="protein sequence ID" value="KAF5177071.1"/>
    <property type="molecule type" value="Genomic_DNA"/>
</dbReference>
<evidence type="ECO:0000313" key="7">
    <source>
        <dbReference type="EMBL" id="KAF5177071.1"/>
    </source>
</evidence>
<dbReference type="GO" id="GO:0005794">
    <property type="term" value="C:Golgi apparatus"/>
    <property type="evidence" value="ECO:0007669"/>
    <property type="project" value="TreeGrafter"/>
</dbReference>
<dbReference type="GO" id="GO:0005783">
    <property type="term" value="C:endoplasmic reticulum"/>
    <property type="evidence" value="ECO:0007669"/>
    <property type="project" value="TreeGrafter"/>
</dbReference>
<dbReference type="Pfam" id="PF03381">
    <property type="entry name" value="CDC50"/>
    <property type="match status" value="1"/>
</dbReference>
<proteinExistence type="inferred from homology"/>
<keyword evidence="3 6" id="KW-0812">Transmembrane</keyword>
<sequence>MVTLRPSLAYLMYAFLLKSRLIEIFFLIDRISVFFFFTVSRVKRRTARQAKEALPRRINFIKASFASNSIKVYLKNVSEKRYAKSRSNKQLWSKAYKYHTAECEPEKRGYKHIVVPCGLIAWSLFNDTYGFSVNDKRLEVNKTDIAWKSDKENKFGSDVYPENFQSGELIGGATLDESKPLSDQEDLLVWMRTAALPTFRKLYGRIEKDLEANATITVASRRLILAIMEQEPSRTL</sequence>
<dbReference type="Proteomes" id="UP000554482">
    <property type="component" value="Unassembled WGS sequence"/>
</dbReference>
<evidence type="ECO:0000256" key="2">
    <source>
        <dbReference type="ARBA" id="ARBA00009457"/>
    </source>
</evidence>
<dbReference type="PANTHER" id="PTHR10926:SF72">
    <property type="entry name" value="ALA-INTERACTING SUBUNIT"/>
    <property type="match status" value="1"/>
</dbReference>
<comment type="subcellular location">
    <subcellularLocation>
        <location evidence="1">Membrane</location>
    </subcellularLocation>
</comment>
<evidence type="ECO:0000256" key="1">
    <source>
        <dbReference type="ARBA" id="ARBA00004370"/>
    </source>
</evidence>
<dbReference type="AlphaFoldDB" id="A0A7J6UX65"/>
<gene>
    <name evidence="7" type="ORF">FRX31_033341</name>
</gene>